<name>A0A8S5QG94_9CAUD</name>
<accession>A0A8S5QG94</accession>
<organism evidence="1">
    <name type="scientific">Siphoviridae sp. cteHV32</name>
    <dbReference type="NCBI Taxonomy" id="2825588"/>
    <lineage>
        <taxon>Viruses</taxon>
        <taxon>Duplodnaviria</taxon>
        <taxon>Heunggongvirae</taxon>
        <taxon>Uroviricota</taxon>
        <taxon>Caudoviricetes</taxon>
    </lineage>
</organism>
<protein>
    <submittedName>
        <fullName evidence="1">Uncharacterized protein</fullName>
    </submittedName>
</protein>
<dbReference type="EMBL" id="BK015653">
    <property type="protein sequence ID" value="DAE18294.1"/>
    <property type="molecule type" value="Genomic_DNA"/>
</dbReference>
<sequence>MKEWTEELLLADGYKLQNAEITNVSLNFRDHGVLSLDLTLNGGGWGVVYGGYVLGHGYLGAKEFKGSASGMEAIMRIMDVVGVEDLVDLKGKHVRVATKGWGSSVKIIGHFIKDQWFDYLSFYEDKKE</sequence>
<evidence type="ECO:0000313" key="1">
    <source>
        <dbReference type="EMBL" id="DAE18294.1"/>
    </source>
</evidence>
<reference evidence="1" key="1">
    <citation type="journal article" date="2021" name="Proc. Natl. Acad. Sci. U.S.A.">
        <title>A Catalog of Tens of Thousands of Viruses from Human Metagenomes Reveals Hidden Associations with Chronic Diseases.</title>
        <authorList>
            <person name="Tisza M.J."/>
            <person name="Buck C.B."/>
        </authorList>
    </citation>
    <scope>NUCLEOTIDE SEQUENCE</scope>
    <source>
        <strain evidence="1">CteHV32</strain>
    </source>
</reference>
<proteinExistence type="predicted"/>